<evidence type="ECO:0000313" key="1">
    <source>
        <dbReference type="EMBL" id="KAF8823100.1"/>
    </source>
</evidence>
<keyword evidence="2" id="KW-1185">Reference proteome</keyword>
<evidence type="ECO:0000313" key="2">
    <source>
        <dbReference type="Proteomes" id="UP000823046"/>
    </source>
</evidence>
<proteinExistence type="predicted"/>
<comment type="caution">
    <text evidence="1">The sequence shown here is derived from an EMBL/GenBank/DDBJ whole genome shotgun (WGS) entry which is preliminary data.</text>
</comment>
<organism evidence="1 2">
    <name type="scientific">Cardiosporidium cionae</name>
    <dbReference type="NCBI Taxonomy" id="476202"/>
    <lineage>
        <taxon>Eukaryota</taxon>
        <taxon>Sar</taxon>
        <taxon>Alveolata</taxon>
        <taxon>Apicomplexa</taxon>
        <taxon>Aconoidasida</taxon>
        <taxon>Nephromycida</taxon>
        <taxon>Cardiosporidium</taxon>
    </lineage>
</organism>
<accession>A0ABQ7JGD7</accession>
<sequence>MASSGEVDYFSANCREELDEHVSCVKIFLAEHVKFGTPYAPGSGDSTDRCSTTRNLYMGPPPCEMELSLHGNCVARQLERCEKLGEKYMTQGGEDRCFLTRTQYEVCFILALEDLEACCTYFKI</sequence>
<protein>
    <submittedName>
        <fullName evidence="1">Uncharacterized protein</fullName>
    </submittedName>
</protein>
<reference evidence="1 2" key="1">
    <citation type="journal article" date="2020" name="bioRxiv">
        <title>Metabolic contributions of an alphaproteobacterial endosymbiont in the apicomplexan Cardiosporidium cionae.</title>
        <authorList>
            <person name="Hunter E.S."/>
            <person name="Paight C.J."/>
            <person name="Lane C.E."/>
        </authorList>
    </citation>
    <scope>NUCLEOTIDE SEQUENCE [LARGE SCALE GENOMIC DNA]</scope>
    <source>
        <strain evidence="1">ESH_2018</strain>
    </source>
</reference>
<name>A0ABQ7JGD7_9APIC</name>
<dbReference type="EMBL" id="JADAQX010000002">
    <property type="protein sequence ID" value="KAF8823100.1"/>
    <property type="molecule type" value="Genomic_DNA"/>
</dbReference>
<gene>
    <name evidence="1" type="ORF">IE077_003593</name>
</gene>
<dbReference type="Proteomes" id="UP000823046">
    <property type="component" value="Unassembled WGS sequence"/>
</dbReference>